<feature type="transmembrane region" description="Helical" evidence="1">
    <location>
        <begin position="47"/>
        <end position="67"/>
    </location>
</feature>
<accession>A0A2T4U809</accession>
<evidence type="ECO:0000256" key="1">
    <source>
        <dbReference type="SAM" id="Phobius"/>
    </source>
</evidence>
<keyword evidence="1" id="KW-1133">Transmembrane helix</keyword>
<dbReference type="EMBL" id="PZJJ01000006">
    <property type="protein sequence ID" value="PTL39528.1"/>
    <property type="molecule type" value="Genomic_DNA"/>
</dbReference>
<keyword evidence="1" id="KW-0812">Transmembrane</keyword>
<dbReference type="OrthoDB" id="2889317at2"/>
<sequence>MNMMPVLIAAAAVCIAGLAATIMIGINPQDKDYNNTAKAKKHYTNLSLLYVVAFVPALILTVAYFIIR</sequence>
<proteinExistence type="predicted"/>
<name>A0A2T4U809_9BACI</name>
<dbReference type="Proteomes" id="UP000240509">
    <property type="component" value="Unassembled WGS sequence"/>
</dbReference>
<reference evidence="2 3" key="1">
    <citation type="submission" date="2018-03" db="EMBL/GenBank/DDBJ databases">
        <title>Alkalicoccus saliphilus sp. nov., isolated from a mineral pool.</title>
        <authorList>
            <person name="Zhao B."/>
        </authorList>
    </citation>
    <scope>NUCLEOTIDE SEQUENCE [LARGE SCALE GENOMIC DNA]</scope>
    <source>
        <strain evidence="2 3">6AG</strain>
    </source>
</reference>
<dbReference type="RefSeq" id="WP_107584123.1">
    <property type="nucleotide sequence ID" value="NZ_PZJJ01000006.1"/>
</dbReference>
<feature type="transmembrane region" description="Helical" evidence="1">
    <location>
        <begin position="6"/>
        <end position="26"/>
    </location>
</feature>
<evidence type="ECO:0000313" key="3">
    <source>
        <dbReference type="Proteomes" id="UP000240509"/>
    </source>
</evidence>
<gene>
    <name evidence="2" type="ORF">C6Y45_05665</name>
</gene>
<keyword evidence="1" id="KW-0472">Membrane</keyword>
<dbReference type="AlphaFoldDB" id="A0A2T4U809"/>
<evidence type="ECO:0000313" key="2">
    <source>
        <dbReference type="EMBL" id="PTL39528.1"/>
    </source>
</evidence>
<protein>
    <submittedName>
        <fullName evidence="2">Uncharacterized protein</fullName>
    </submittedName>
</protein>
<comment type="caution">
    <text evidence="2">The sequence shown here is derived from an EMBL/GenBank/DDBJ whole genome shotgun (WGS) entry which is preliminary data.</text>
</comment>
<organism evidence="2 3">
    <name type="scientific">Alkalicoccus saliphilus</name>
    <dbReference type="NCBI Taxonomy" id="200989"/>
    <lineage>
        <taxon>Bacteria</taxon>
        <taxon>Bacillati</taxon>
        <taxon>Bacillota</taxon>
        <taxon>Bacilli</taxon>
        <taxon>Bacillales</taxon>
        <taxon>Bacillaceae</taxon>
        <taxon>Alkalicoccus</taxon>
    </lineage>
</organism>
<keyword evidence="3" id="KW-1185">Reference proteome</keyword>